<dbReference type="AlphaFoldDB" id="A0A8S9YE79"/>
<dbReference type="Proteomes" id="UP000822476">
    <property type="component" value="Unassembled WGS sequence"/>
</dbReference>
<sequence length="80" mass="9429">MLFYVTWYYGFVFIDALVGFHSTWNNSALAHVITTYTKWRISLQQIYLYSRLLTEVDFLICYRTSSSTPSTMYSSEVQAM</sequence>
<evidence type="ECO:0000313" key="2">
    <source>
        <dbReference type="Proteomes" id="UP000822476"/>
    </source>
</evidence>
<proteinExistence type="predicted"/>
<keyword evidence="2" id="KW-1185">Reference proteome</keyword>
<accession>A0A8S9YE79</accession>
<evidence type="ECO:0000313" key="1">
    <source>
        <dbReference type="EMBL" id="KAF7234866.1"/>
    </source>
</evidence>
<dbReference type="EMBL" id="JTDE01008555">
    <property type="protein sequence ID" value="KAF7234866.1"/>
    <property type="molecule type" value="Genomic_DNA"/>
</dbReference>
<name>A0A8S9YE79_9TREM</name>
<gene>
    <name evidence="1" type="ORF">EG68_11596</name>
</gene>
<comment type="caution">
    <text evidence="1">The sequence shown here is derived from an EMBL/GenBank/DDBJ whole genome shotgun (WGS) entry which is preliminary data.</text>
</comment>
<reference evidence="1" key="1">
    <citation type="submission" date="2019-07" db="EMBL/GenBank/DDBJ databases">
        <title>Annotation for the trematode Paragonimus miyazaki's.</title>
        <authorList>
            <person name="Choi Y.-J."/>
        </authorList>
    </citation>
    <scope>NUCLEOTIDE SEQUENCE</scope>
    <source>
        <strain evidence="1">Japan</strain>
    </source>
</reference>
<organism evidence="1 2">
    <name type="scientific">Paragonimus skrjabini miyazakii</name>
    <dbReference type="NCBI Taxonomy" id="59628"/>
    <lineage>
        <taxon>Eukaryota</taxon>
        <taxon>Metazoa</taxon>
        <taxon>Spiralia</taxon>
        <taxon>Lophotrochozoa</taxon>
        <taxon>Platyhelminthes</taxon>
        <taxon>Trematoda</taxon>
        <taxon>Digenea</taxon>
        <taxon>Plagiorchiida</taxon>
        <taxon>Troglotremata</taxon>
        <taxon>Troglotrematidae</taxon>
        <taxon>Paragonimus</taxon>
    </lineage>
</organism>
<protein>
    <submittedName>
        <fullName evidence="1">Uncharacterized protein</fullName>
    </submittedName>
</protein>